<evidence type="ECO:0000256" key="1">
    <source>
        <dbReference type="SAM" id="Phobius"/>
    </source>
</evidence>
<dbReference type="RefSeq" id="WP_006874811.1">
    <property type="nucleotide sequence ID" value="NZ_DS544181.1"/>
</dbReference>
<keyword evidence="4" id="KW-1185">Reference proteome</keyword>
<evidence type="ECO:0000313" key="3">
    <source>
        <dbReference type="EMBL" id="EDS11624.1"/>
    </source>
</evidence>
<evidence type="ECO:0000313" key="4">
    <source>
        <dbReference type="Proteomes" id="UP000003803"/>
    </source>
</evidence>
<sequence length="423" mass="43668">MSVELISLFFLVLAIALGYFTRVNTGILGIALAFVLGTFVAPFSVMTENSAISGNEIIGGFPTNTFVTLMGMTFLFSIAKANGTLETLAMKIVRLAGGRTRIIPFVFFAFSIVMSAVGAGPIVTPALMCPIACSVASKEDIPDIVVLVCVICGGLIGGTTPYGPTGVVASSLIVGEAGLNYLPTLAATAAVHLVQFAVLYVMVGGFKIKVSHSSASEVEAIPFTQNHYMTLAAIILVVLGTMILNYNVALLAFLFGAILLLLKAASQKDVIAGIPWGTLLLVGGMTVLIVVIRELGGIDMLSDFLAGFMTESTACSFLGLMAGILSAVSSASGVVMPTLIPTVIDLSKELGGAIDPAALAAAVVVGAEVVTVSPLSTIGALGYSAANEKTDKNKLFTTMLLCAGVSLAVLFVLGFLGVFNWFL</sequence>
<feature type="transmembrane region" description="Helical" evidence="1">
    <location>
        <begin position="317"/>
        <end position="340"/>
    </location>
</feature>
<dbReference type="Pfam" id="PF07158">
    <property type="entry name" value="MatC_N"/>
    <property type="match status" value="1"/>
</dbReference>
<comment type="caution">
    <text evidence="3">The sequence shown here is derived from an EMBL/GenBank/DDBJ whole genome shotgun (WGS) entry which is preliminary data.</text>
</comment>
<dbReference type="HOGENOM" id="CLU_052316_0_0_9"/>
<organism evidence="3 4">
    <name type="scientific">Anaerotruncus colihominis DSM 17241</name>
    <dbReference type="NCBI Taxonomy" id="445972"/>
    <lineage>
        <taxon>Bacteria</taxon>
        <taxon>Bacillati</taxon>
        <taxon>Bacillota</taxon>
        <taxon>Clostridia</taxon>
        <taxon>Eubacteriales</taxon>
        <taxon>Oscillospiraceae</taxon>
        <taxon>Anaerotruncus</taxon>
    </lineage>
</organism>
<feature type="transmembrane region" description="Helical" evidence="1">
    <location>
        <begin position="102"/>
        <end position="123"/>
    </location>
</feature>
<name>B0P9U6_9FIRM</name>
<accession>B0P9U6</accession>
<reference evidence="3" key="1">
    <citation type="submission" date="2007-11" db="EMBL/GenBank/DDBJ databases">
        <authorList>
            <person name="Fulton L."/>
            <person name="Clifton S."/>
            <person name="Fulton B."/>
            <person name="Xu J."/>
            <person name="Minx P."/>
            <person name="Pepin K.H."/>
            <person name="Johnson M."/>
            <person name="Thiruvilangam P."/>
            <person name="Bhonagiri V."/>
            <person name="Nash W.E."/>
            <person name="Mardis E.R."/>
            <person name="Wilson R.K."/>
        </authorList>
    </citation>
    <scope>NUCLEOTIDE SEQUENCE [LARGE SCALE GENOMIC DNA]</scope>
    <source>
        <strain evidence="3">DSM 17241</strain>
    </source>
</reference>
<feature type="transmembrane region" description="Helical" evidence="1">
    <location>
        <begin position="28"/>
        <end position="45"/>
    </location>
</feature>
<dbReference type="EMBL" id="ABGD02000012">
    <property type="protein sequence ID" value="EDS11624.1"/>
    <property type="molecule type" value="Genomic_DNA"/>
</dbReference>
<feature type="transmembrane region" description="Helical" evidence="1">
    <location>
        <begin position="274"/>
        <end position="296"/>
    </location>
</feature>
<feature type="transmembrane region" description="Helical" evidence="1">
    <location>
        <begin position="144"/>
        <end position="162"/>
    </location>
</feature>
<feature type="domain" description="Dicarboxylate carrier MatC N-terminal" evidence="2">
    <location>
        <begin position="1"/>
        <end position="156"/>
    </location>
</feature>
<keyword evidence="1" id="KW-0812">Transmembrane</keyword>
<feature type="transmembrane region" description="Helical" evidence="1">
    <location>
        <begin position="231"/>
        <end position="262"/>
    </location>
</feature>
<dbReference type="eggNOG" id="COG1055">
    <property type="taxonomic scope" value="Bacteria"/>
</dbReference>
<reference evidence="3" key="2">
    <citation type="submission" date="2013-09" db="EMBL/GenBank/DDBJ databases">
        <title>Draft genome sequence of Anaerotruncus colihominis(DSM 17241).</title>
        <authorList>
            <person name="Sudarsanam P."/>
            <person name="Ley R."/>
            <person name="Guruge J."/>
            <person name="Turnbaugh P.J."/>
            <person name="Mahowald M."/>
            <person name="Liep D."/>
            <person name="Gordon J."/>
        </authorList>
    </citation>
    <scope>NUCLEOTIDE SEQUENCE</scope>
    <source>
        <strain evidence="3">DSM 17241</strain>
    </source>
</reference>
<protein>
    <submittedName>
        <fullName evidence="3">Dicarboxylate carrier MatC domain protein</fullName>
    </submittedName>
</protein>
<keyword evidence="1" id="KW-1133">Transmembrane helix</keyword>
<evidence type="ECO:0000259" key="2">
    <source>
        <dbReference type="Pfam" id="PF07158"/>
    </source>
</evidence>
<dbReference type="AlphaFoldDB" id="B0P9U6"/>
<keyword evidence="1" id="KW-0472">Membrane</keyword>
<feature type="transmembrane region" description="Helical" evidence="1">
    <location>
        <begin position="57"/>
        <end position="82"/>
    </location>
</feature>
<dbReference type="Proteomes" id="UP000003803">
    <property type="component" value="Unassembled WGS sequence"/>
</dbReference>
<dbReference type="InterPro" id="IPR009827">
    <property type="entry name" value="MatC_N"/>
</dbReference>
<feature type="transmembrane region" description="Helical" evidence="1">
    <location>
        <begin position="182"/>
        <end position="203"/>
    </location>
</feature>
<proteinExistence type="predicted"/>
<feature type="transmembrane region" description="Helical" evidence="1">
    <location>
        <begin position="395"/>
        <end position="422"/>
    </location>
</feature>
<feature type="transmembrane region" description="Helical" evidence="1">
    <location>
        <begin position="360"/>
        <end position="383"/>
    </location>
</feature>
<gene>
    <name evidence="3" type="ORF">ANACOL_01515</name>
</gene>